<keyword evidence="2" id="KW-1185">Reference proteome</keyword>
<sequence length="169" mass="17811">MSFLSTSLASATPSTIATATIAAIVIVVSLFPQMFWSRKPKWQPAGKQCVVTGGSSGLGLALATLLVKRGAHVAVIARDQKKLDDALKILEAARVNPDQILSAHSHSLATLSESKLALENAAKSHGGRAPDAIFTCAGISTPNYFLTSEEEDLTSGMTNAYWIQAFPAL</sequence>
<reference evidence="1" key="1">
    <citation type="submission" date="2021-06" db="EMBL/GenBank/DDBJ databases">
        <authorList>
            <person name="Kallberg Y."/>
            <person name="Tangrot J."/>
            <person name="Rosling A."/>
        </authorList>
    </citation>
    <scope>NUCLEOTIDE SEQUENCE</scope>
    <source>
        <strain evidence="1">CL356</strain>
    </source>
</reference>
<protein>
    <submittedName>
        <fullName evidence="1">4488_t:CDS:1</fullName>
    </submittedName>
</protein>
<organism evidence="1 2">
    <name type="scientific">Acaulospora colombiana</name>
    <dbReference type="NCBI Taxonomy" id="27376"/>
    <lineage>
        <taxon>Eukaryota</taxon>
        <taxon>Fungi</taxon>
        <taxon>Fungi incertae sedis</taxon>
        <taxon>Mucoromycota</taxon>
        <taxon>Glomeromycotina</taxon>
        <taxon>Glomeromycetes</taxon>
        <taxon>Diversisporales</taxon>
        <taxon>Acaulosporaceae</taxon>
        <taxon>Acaulospora</taxon>
    </lineage>
</organism>
<accession>A0ACA9P564</accession>
<proteinExistence type="predicted"/>
<comment type="caution">
    <text evidence="1">The sequence shown here is derived from an EMBL/GenBank/DDBJ whole genome shotgun (WGS) entry which is preliminary data.</text>
</comment>
<dbReference type="Proteomes" id="UP000789525">
    <property type="component" value="Unassembled WGS sequence"/>
</dbReference>
<feature type="non-terminal residue" evidence="1">
    <location>
        <position position="169"/>
    </location>
</feature>
<name>A0ACA9P564_9GLOM</name>
<dbReference type="EMBL" id="CAJVPT010030002">
    <property type="protein sequence ID" value="CAG8692780.1"/>
    <property type="molecule type" value="Genomic_DNA"/>
</dbReference>
<gene>
    <name evidence="1" type="ORF">ACOLOM_LOCUS9899</name>
</gene>
<evidence type="ECO:0000313" key="1">
    <source>
        <dbReference type="EMBL" id="CAG8692780.1"/>
    </source>
</evidence>
<evidence type="ECO:0000313" key="2">
    <source>
        <dbReference type="Proteomes" id="UP000789525"/>
    </source>
</evidence>